<proteinExistence type="predicted"/>
<dbReference type="EMBL" id="JACJVO010000028">
    <property type="protein sequence ID" value="MBB6733599.1"/>
    <property type="molecule type" value="Genomic_DNA"/>
</dbReference>
<feature type="transmembrane region" description="Helical" evidence="1">
    <location>
        <begin position="44"/>
        <end position="65"/>
    </location>
</feature>
<dbReference type="Proteomes" id="UP000564644">
    <property type="component" value="Unassembled WGS sequence"/>
</dbReference>
<organism evidence="2 3">
    <name type="scientific">Cohnella zeiphila</name>
    <dbReference type="NCBI Taxonomy" id="2761120"/>
    <lineage>
        <taxon>Bacteria</taxon>
        <taxon>Bacillati</taxon>
        <taxon>Bacillota</taxon>
        <taxon>Bacilli</taxon>
        <taxon>Bacillales</taxon>
        <taxon>Paenibacillaceae</taxon>
        <taxon>Cohnella</taxon>
    </lineage>
</organism>
<protein>
    <submittedName>
        <fullName evidence="2">Uncharacterized protein</fullName>
    </submittedName>
</protein>
<dbReference type="RefSeq" id="WP_185131260.1">
    <property type="nucleotide sequence ID" value="NZ_JACJVO010000028.1"/>
</dbReference>
<feature type="transmembrane region" description="Helical" evidence="1">
    <location>
        <begin position="85"/>
        <end position="112"/>
    </location>
</feature>
<keyword evidence="1" id="KW-1133">Transmembrane helix</keyword>
<evidence type="ECO:0000313" key="3">
    <source>
        <dbReference type="Proteomes" id="UP000564644"/>
    </source>
</evidence>
<feature type="transmembrane region" description="Helical" evidence="1">
    <location>
        <begin position="153"/>
        <end position="172"/>
    </location>
</feature>
<keyword evidence="3" id="KW-1185">Reference proteome</keyword>
<keyword evidence="1" id="KW-0472">Membrane</keyword>
<comment type="caution">
    <text evidence="2">The sequence shown here is derived from an EMBL/GenBank/DDBJ whole genome shotgun (WGS) entry which is preliminary data.</text>
</comment>
<dbReference type="AlphaFoldDB" id="A0A7X0VWU3"/>
<gene>
    <name evidence="2" type="ORF">H7C18_21985</name>
</gene>
<feature type="transmembrane region" description="Helical" evidence="1">
    <location>
        <begin position="124"/>
        <end position="147"/>
    </location>
</feature>
<evidence type="ECO:0000313" key="2">
    <source>
        <dbReference type="EMBL" id="MBB6733599.1"/>
    </source>
</evidence>
<name>A0A7X0VWU3_9BACL</name>
<sequence length="185" mass="21441">MEIDWINTRFKESKRILDSDWQAYESKLRGERLKLFISLVSRKALIAFLAATSSGILISMGALIFSISSEPLQIKDLLFNMLFPFFLAFDFLGPGFLVIALVLSLPVELLLFKGIHKMHLINRVVTLILIYGLGSILILNISRIIIWGSEWEWLYPTDLITGEFYLLVLWLYNKYRNNSLYDDEN</sequence>
<evidence type="ECO:0000256" key="1">
    <source>
        <dbReference type="SAM" id="Phobius"/>
    </source>
</evidence>
<accession>A0A7X0VWU3</accession>
<reference evidence="2 3" key="1">
    <citation type="submission" date="2020-08" db="EMBL/GenBank/DDBJ databases">
        <title>Cohnella phylogeny.</title>
        <authorList>
            <person name="Dunlap C."/>
        </authorList>
    </citation>
    <scope>NUCLEOTIDE SEQUENCE [LARGE SCALE GENOMIC DNA]</scope>
    <source>
        <strain evidence="2 3">CBP 2801</strain>
    </source>
</reference>
<keyword evidence="1" id="KW-0812">Transmembrane</keyword>